<comment type="caution">
    <text evidence="3">The sequence shown here is derived from an EMBL/GenBank/DDBJ whole genome shotgun (WGS) entry which is preliminary data.</text>
</comment>
<feature type="transmembrane region" description="Helical" evidence="2">
    <location>
        <begin position="37"/>
        <end position="61"/>
    </location>
</feature>
<keyword evidence="2" id="KW-1133">Transmembrane helix</keyword>
<dbReference type="Proteomes" id="UP000323380">
    <property type="component" value="Unassembled WGS sequence"/>
</dbReference>
<feature type="region of interest" description="Disordered" evidence="1">
    <location>
        <begin position="14"/>
        <end position="35"/>
    </location>
</feature>
<evidence type="ECO:0000256" key="1">
    <source>
        <dbReference type="SAM" id="MobiDB-lite"/>
    </source>
</evidence>
<sequence length="123" mass="13157">MRLELENSGLAPEDLASLGDFTSSQRPTGERGPTTDLLVGVSANLASGTLSATVATLWLIWRRHRQRALLDAHTATVHVEFETPTGTHTAIIHFRTTGTEAAETLAASAPPDTHTVRITFTAP</sequence>
<organism evidence="3 4">
    <name type="scientific">Actinomadura chibensis</name>
    <dbReference type="NCBI Taxonomy" id="392828"/>
    <lineage>
        <taxon>Bacteria</taxon>
        <taxon>Bacillati</taxon>
        <taxon>Actinomycetota</taxon>
        <taxon>Actinomycetes</taxon>
        <taxon>Streptosporangiales</taxon>
        <taxon>Thermomonosporaceae</taxon>
        <taxon>Actinomadura</taxon>
    </lineage>
</organism>
<gene>
    <name evidence="3" type="ORF">FXF69_01210</name>
</gene>
<protein>
    <submittedName>
        <fullName evidence="3">Uncharacterized protein</fullName>
    </submittedName>
</protein>
<name>A0A5D0NUL5_9ACTN</name>
<keyword evidence="2" id="KW-0812">Transmembrane</keyword>
<dbReference type="EMBL" id="VSFG01000001">
    <property type="protein sequence ID" value="TYB47894.1"/>
    <property type="molecule type" value="Genomic_DNA"/>
</dbReference>
<reference evidence="3 4" key="1">
    <citation type="submission" date="2019-08" db="EMBL/GenBank/DDBJ databases">
        <title>Actinomadura sp. nov. CYP1-5 isolated from mountain soil.</title>
        <authorList>
            <person name="Songsumanus A."/>
            <person name="Kuncharoen N."/>
            <person name="Kudo T."/>
            <person name="Yuki M."/>
            <person name="Igarashi Y."/>
            <person name="Tanasupawat S."/>
        </authorList>
    </citation>
    <scope>NUCLEOTIDE SEQUENCE [LARGE SCALE GENOMIC DNA]</scope>
    <source>
        <strain evidence="3 4">JCM 14158</strain>
    </source>
</reference>
<proteinExistence type="predicted"/>
<keyword evidence="4" id="KW-1185">Reference proteome</keyword>
<evidence type="ECO:0000256" key="2">
    <source>
        <dbReference type="SAM" id="Phobius"/>
    </source>
</evidence>
<evidence type="ECO:0000313" key="4">
    <source>
        <dbReference type="Proteomes" id="UP000323380"/>
    </source>
</evidence>
<dbReference type="AlphaFoldDB" id="A0A5D0NUL5"/>
<keyword evidence="2" id="KW-0472">Membrane</keyword>
<evidence type="ECO:0000313" key="3">
    <source>
        <dbReference type="EMBL" id="TYB47894.1"/>
    </source>
</evidence>
<accession>A0A5D0NUL5</accession>
<dbReference type="RefSeq" id="WP_067892697.1">
    <property type="nucleotide sequence ID" value="NZ_VSFG01000001.1"/>
</dbReference>
<dbReference type="STRING" id="1220554.GCA_001552135_03669"/>